<reference evidence="1 2" key="1">
    <citation type="submission" date="2024-06" db="EMBL/GenBank/DDBJ databases">
        <title>The Natural Products Discovery Center: Release of the First 8490 Sequenced Strains for Exploring Actinobacteria Biosynthetic Diversity.</title>
        <authorList>
            <person name="Kalkreuter E."/>
            <person name="Kautsar S.A."/>
            <person name="Yang D."/>
            <person name="Bader C.D."/>
            <person name="Teijaro C.N."/>
            <person name="Fluegel L."/>
            <person name="Davis C.M."/>
            <person name="Simpson J.R."/>
            <person name="Lauterbach L."/>
            <person name="Steele A.D."/>
            <person name="Gui C."/>
            <person name="Meng S."/>
            <person name="Li G."/>
            <person name="Viehrig K."/>
            <person name="Ye F."/>
            <person name="Su P."/>
            <person name="Kiefer A.F."/>
            <person name="Nichols A."/>
            <person name="Cepeda A.J."/>
            <person name="Yan W."/>
            <person name="Fan B."/>
            <person name="Jiang Y."/>
            <person name="Adhikari A."/>
            <person name="Zheng C.-J."/>
            <person name="Schuster L."/>
            <person name="Cowan T.M."/>
            <person name="Smanski M.J."/>
            <person name="Chevrette M.G."/>
            <person name="De Carvalho L.P.S."/>
            <person name="Shen B."/>
        </authorList>
    </citation>
    <scope>NUCLEOTIDE SEQUENCE [LARGE SCALE GENOMIC DNA]</scope>
    <source>
        <strain evidence="1 2">NPDC020594</strain>
    </source>
</reference>
<gene>
    <name evidence="1" type="ORF">AB0H04_16075</name>
</gene>
<evidence type="ECO:0000313" key="1">
    <source>
        <dbReference type="EMBL" id="MEU5708372.1"/>
    </source>
</evidence>
<organism evidence="1 2">
    <name type="scientific">Streptomyces flaveolus</name>
    <dbReference type="NCBI Taxonomy" id="67297"/>
    <lineage>
        <taxon>Bacteria</taxon>
        <taxon>Bacillati</taxon>
        <taxon>Actinomycetota</taxon>
        <taxon>Actinomycetes</taxon>
        <taxon>Kitasatosporales</taxon>
        <taxon>Streptomycetaceae</taxon>
        <taxon>Streptomyces</taxon>
    </lineage>
</organism>
<keyword evidence="2" id="KW-1185">Reference proteome</keyword>
<evidence type="ECO:0000313" key="2">
    <source>
        <dbReference type="Proteomes" id="UP001551011"/>
    </source>
</evidence>
<accession>A0ABV3A9C7</accession>
<name>A0ABV3A9C7_9ACTN</name>
<dbReference type="RefSeq" id="WP_234339817.1">
    <property type="nucleotide sequence ID" value="NZ_JBFAEG010000010.1"/>
</dbReference>
<sequence length="52" mass="6068">MNPQGNLYWIQTRVEDLSPQEMERRLDDPEFTAAMEYVQSADFFPGRTSDPS</sequence>
<protein>
    <submittedName>
        <fullName evidence="1">Uncharacterized protein</fullName>
    </submittedName>
</protein>
<dbReference type="EMBL" id="JBFAEG010000010">
    <property type="protein sequence ID" value="MEU5708372.1"/>
    <property type="molecule type" value="Genomic_DNA"/>
</dbReference>
<proteinExistence type="predicted"/>
<comment type="caution">
    <text evidence="1">The sequence shown here is derived from an EMBL/GenBank/DDBJ whole genome shotgun (WGS) entry which is preliminary data.</text>
</comment>
<dbReference type="Proteomes" id="UP001551011">
    <property type="component" value="Unassembled WGS sequence"/>
</dbReference>